<keyword evidence="1 5" id="KW-0597">Phosphoprotein</keyword>
<dbReference type="PROSITE" id="PS00622">
    <property type="entry name" value="HTH_LUXR_1"/>
    <property type="match status" value="1"/>
</dbReference>
<dbReference type="GO" id="GO:0003677">
    <property type="term" value="F:DNA binding"/>
    <property type="evidence" value="ECO:0007669"/>
    <property type="project" value="UniProtKB-KW"/>
</dbReference>
<accession>A0A7Y2JZK8</accession>
<dbReference type="PROSITE" id="PS50110">
    <property type="entry name" value="RESPONSE_REGULATORY"/>
    <property type="match status" value="1"/>
</dbReference>
<dbReference type="InterPro" id="IPR016032">
    <property type="entry name" value="Sig_transdc_resp-reg_C-effctor"/>
</dbReference>
<feature type="domain" description="Response regulatory" evidence="7">
    <location>
        <begin position="11"/>
        <end position="127"/>
    </location>
</feature>
<dbReference type="CDD" id="cd17535">
    <property type="entry name" value="REC_NarL-like"/>
    <property type="match status" value="1"/>
</dbReference>
<keyword evidence="9" id="KW-1185">Reference proteome</keyword>
<dbReference type="SUPFAM" id="SSF52172">
    <property type="entry name" value="CheY-like"/>
    <property type="match status" value="1"/>
</dbReference>
<dbReference type="InterPro" id="IPR000792">
    <property type="entry name" value="Tscrpt_reg_LuxR_C"/>
</dbReference>
<reference evidence="8 9" key="1">
    <citation type="submission" date="2020-04" db="EMBL/GenBank/DDBJ databases">
        <title>Massilia sp. nov., a cold adapted bacteria isolated from Arctic soil.</title>
        <authorList>
            <person name="Son J."/>
            <person name="Ka J.-O."/>
        </authorList>
    </citation>
    <scope>NUCLEOTIDE SEQUENCE [LARGE SCALE GENOMIC DNA]</scope>
    <source>
        <strain evidence="8 9">ML15P13</strain>
    </source>
</reference>
<dbReference type="EMBL" id="JABAIV010000003">
    <property type="protein sequence ID" value="NNG23648.1"/>
    <property type="molecule type" value="Genomic_DNA"/>
</dbReference>
<organism evidence="8 9">
    <name type="scientific">Telluria aromaticivorans</name>
    <dbReference type="NCBI Taxonomy" id="2725995"/>
    <lineage>
        <taxon>Bacteria</taxon>
        <taxon>Pseudomonadati</taxon>
        <taxon>Pseudomonadota</taxon>
        <taxon>Betaproteobacteria</taxon>
        <taxon>Burkholderiales</taxon>
        <taxon>Oxalobacteraceae</taxon>
        <taxon>Telluria group</taxon>
        <taxon>Telluria</taxon>
    </lineage>
</organism>
<evidence type="ECO:0000256" key="3">
    <source>
        <dbReference type="ARBA" id="ARBA00023125"/>
    </source>
</evidence>
<dbReference type="InterPro" id="IPR058245">
    <property type="entry name" value="NreC/VraR/RcsB-like_REC"/>
</dbReference>
<dbReference type="GO" id="GO:0006355">
    <property type="term" value="P:regulation of DNA-templated transcription"/>
    <property type="evidence" value="ECO:0007669"/>
    <property type="project" value="InterPro"/>
</dbReference>
<name>A0A7Y2JZK8_9BURK</name>
<dbReference type="PROSITE" id="PS50043">
    <property type="entry name" value="HTH_LUXR_2"/>
    <property type="match status" value="1"/>
</dbReference>
<dbReference type="SUPFAM" id="SSF46894">
    <property type="entry name" value="C-terminal effector domain of the bipartite response regulators"/>
    <property type="match status" value="1"/>
</dbReference>
<dbReference type="RefSeq" id="WP_171084398.1">
    <property type="nucleotide sequence ID" value="NZ_JABAIV010000003.1"/>
</dbReference>
<dbReference type="AlphaFoldDB" id="A0A7Y2JZK8"/>
<evidence type="ECO:0000313" key="8">
    <source>
        <dbReference type="EMBL" id="NNG23648.1"/>
    </source>
</evidence>
<dbReference type="InterPro" id="IPR039420">
    <property type="entry name" value="WalR-like"/>
</dbReference>
<dbReference type="GO" id="GO:0000160">
    <property type="term" value="P:phosphorelay signal transduction system"/>
    <property type="evidence" value="ECO:0007669"/>
    <property type="project" value="InterPro"/>
</dbReference>
<dbReference type="PANTHER" id="PTHR43214">
    <property type="entry name" value="TWO-COMPONENT RESPONSE REGULATOR"/>
    <property type="match status" value="1"/>
</dbReference>
<keyword evidence="3" id="KW-0238">DNA-binding</keyword>
<keyword evidence="2" id="KW-0805">Transcription regulation</keyword>
<dbReference type="Pfam" id="PF00196">
    <property type="entry name" value="GerE"/>
    <property type="match status" value="1"/>
</dbReference>
<evidence type="ECO:0000256" key="2">
    <source>
        <dbReference type="ARBA" id="ARBA00023015"/>
    </source>
</evidence>
<proteinExistence type="predicted"/>
<evidence type="ECO:0000256" key="4">
    <source>
        <dbReference type="ARBA" id="ARBA00023163"/>
    </source>
</evidence>
<protein>
    <submittedName>
        <fullName evidence="8">Response regulator transcription factor</fullName>
    </submittedName>
</protein>
<evidence type="ECO:0000259" key="6">
    <source>
        <dbReference type="PROSITE" id="PS50043"/>
    </source>
</evidence>
<dbReference type="SMART" id="SM00448">
    <property type="entry name" value="REC"/>
    <property type="match status" value="1"/>
</dbReference>
<evidence type="ECO:0000256" key="5">
    <source>
        <dbReference type="PROSITE-ProRule" id="PRU00169"/>
    </source>
</evidence>
<dbReference type="Pfam" id="PF00072">
    <property type="entry name" value="Response_reg"/>
    <property type="match status" value="1"/>
</dbReference>
<feature type="modified residue" description="4-aspartylphosphate" evidence="5">
    <location>
        <position position="62"/>
    </location>
</feature>
<dbReference type="CDD" id="cd06170">
    <property type="entry name" value="LuxR_C_like"/>
    <property type="match status" value="1"/>
</dbReference>
<evidence type="ECO:0000256" key="1">
    <source>
        <dbReference type="ARBA" id="ARBA00022553"/>
    </source>
</evidence>
<comment type="caution">
    <text evidence="8">The sequence shown here is derived from an EMBL/GenBank/DDBJ whole genome shotgun (WGS) entry which is preliminary data.</text>
</comment>
<dbReference type="SMART" id="SM00421">
    <property type="entry name" value="HTH_LUXR"/>
    <property type="match status" value="1"/>
</dbReference>
<feature type="domain" description="HTH luxR-type" evidence="6">
    <location>
        <begin position="150"/>
        <end position="215"/>
    </location>
</feature>
<dbReference type="PANTHER" id="PTHR43214:SF41">
    <property type="entry name" value="NITRATE_NITRITE RESPONSE REGULATOR PROTEIN NARP"/>
    <property type="match status" value="1"/>
</dbReference>
<dbReference type="PRINTS" id="PR00038">
    <property type="entry name" value="HTHLUXR"/>
</dbReference>
<gene>
    <name evidence="8" type="ORF">HGB41_11650</name>
</gene>
<dbReference type="InterPro" id="IPR001789">
    <property type="entry name" value="Sig_transdc_resp-reg_receiver"/>
</dbReference>
<dbReference type="Proteomes" id="UP000533905">
    <property type="component" value="Unassembled WGS sequence"/>
</dbReference>
<evidence type="ECO:0000313" key="9">
    <source>
        <dbReference type="Proteomes" id="UP000533905"/>
    </source>
</evidence>
<dbReference type="Gene3D" id="3.40.50.2300">
    <property type="match status" value="1"/>
</dbReference>
<sequence>MMERETQRDICILLVDDHPLVRDGLRARLEAAPHLRVVGEAGSTQEALEQVGLCRPDLVLMDVNMRGGSGIEATARLLERYPGIAVLILSMHDKPEYVTQAMGAGARGYVLKDAPGKDIVLAIDTVMGGGIYYSAALARQLAGPLAPASTSALGNQLTGREQEVLRHIATGQSNKQIARDLDLSVRTVETHRLNIKRKLGIEGQAELIRFAVQRAGFNESA</sequence>
<keyword evidence="4" id="KW-0804">Transcription</keyword>
<dbReference type="InterPro" id="IPR011006">
    <property type="entry name" value="CheY-like_superfamily"/>
</dbReference>
<evidence type="ECO:0000259" key="7">
    <source>
        <dbReference type="PROSITE" id="PS50110"/>
    </source>
</evidence>